<comment type="caution">
    <text evidence="2">The sequence shown here is derived from an EMBL/GenBank/DDBJ whole genome shotgun (WGS) entry which is preliminary data.</text>
</comment>
<proteinExistence type="predicted"/>
<protein>
    <submittedName>
        <fullName evidence="2">Putative membrane protein</fullName>
    </submittedName>
</protein>
<dbReference type="Proteomes" id="UP000031366">
    <property type="component" value="Unassembled WGS sequence"/>
</dbReference>
<organism evidence="2 3">
    <name type="scientific">Clostridium argentinense CDC 2741</name>
    <dbReference type="NCBI Taxonomy" id="1418104"/>
    <lineage>
        <taxon>Bacteria</taxon>
        <taxon>Bacillati</taxon>
        <taxon>Bacillota</taxon>
        <taxon>Clostridia</taxon>
        <taxon>Eubacteriales</taxon>
        <taxon>Clostridiaceae</taxon>
        <taxon>Clostridium</taxon>
    </lineage>
</organism>
<keyword evidence="1" id="KW-0812">Transmembrane</keyword>
<keyword evidence="1" id="KW-0472">Membrane</keyword>
<name>A0A0C1UMU6_9CLOT</name>
<dbReference type="RefSeq" id="WP_039629537.1">
    <property type="nucleotide sequence ID" value="NZ_AYSO01000001.1"/>
</dbReference>
<reference evidence="2 3" key="1">
    <citation type="journal article" date="2015" name="Infect. Genet. Evol.">
        <title>Genomic sequences of six botulinum neurotoxin-producing strains representing three clostridial species illustrate the mobility and diversity of botulinum neurotoxin genes.</title>
        <authorList>
            <person name="Smith T.J."/>
            <person name="Hill K.K."/>
            <person name="Xie G."/>
            <person name="Foley B.T."/>
            <person name="Williamson C.H."/>
            <person name="Foster J.T."/>
            <person name="Johnson S.L."/>
            <person name="Chertkov O."/>
            <person name="Teshima H."/>
            <person name="Gibbons H.S."/>
            <person name="Johnsky L.A."/>
            <person name="Karavis M.A."/>
            <person name="Smith L.A."/>
        </authorList>
    </citation>
    <scope>NUCLEOTIDE SEQUENCE [LARGE SCALE GENOMIC DNA]</scope>
    <source>
        <strain evidence="2 3">CDC 2741</strain>
    </source>
</reference>
<evidence type="ECO:0000313" key="2">
    <source>
        <dbReference type="EMBL" id="KIE48550.1"/>
    </source>
</evidence>
<feature type="transmembrane region" description="Helical" evidence="1">
    <location>
        <begin position="7"/>
        <end position="26"/>
    </location>
</feature>
<feature type="transmembrane region" description="Helical" evidence="1">
    <location>
        <begin position="46"/>
        <end position="64"/>
    </location>
</feature>
<accession>A0A0C1UMU6</accession>
<sequence length="81" mass="9338">MKKVLTTIIITLIFLCLGGVFIYSSIEEFIIMNEFPSDLISKVAMIFMLIFGIILVLALVYNMIERIKEIKRGDEDDISKY</sequence>
<dbReference type="AlphaFoldDB" id="A0A0C1UMU6"/>
<dbReference type="OrthoDB" id="1650720at2"/>
<evidence type="ECO:0000313" key="3">
    <source>
        <dbReference type="Proteomes" id="UP000031366"/>
    </source>
</evidence>
<keyword evidence="1" id="KW-1133">Transmembrane helix</keyword>
<gene>
    <name evidence="2" type="ORF">U732_4343</name>
</gene>
<dbReference type="STRING" id="29341.RSJ17_00930"/>
<keyword evidence="3" id="KW-1185">Reference proteome</keyword>
<evidence type="ECO:0000256" key="1">
    <source>
        <dbReference type="SAM" id="Phobius"/>
    </source>
</evidence>
<dbReference type="EMBL" id="AYSO01000001">
    <property type="protein sequence ID" value="KIE48550.1"/>
    <property type="molecule type" value="Genomic_DNA"/>
</dbReference>